<dbReference type="PANTHER" id="PTHR31807:SF35">
    <property type="entry name" value="AUGMIN SUBUNIT 8"/>
    <property type="match status" value="1"/>
</dbReference>
<feature type="compositionally biased region" description="Polar residues" evidence="2">
    <location>
        <begin position="347"/>
        <end position="358"/>
    </location>
</feature>
<dbReference type="InterPro" id="IPR007573">
    <property type="entry name" value="QWRF"/>
</dbReference>
<organism evidence="3 4">
    <name type="scientific">Digitaria exilis</name>
    <dbReference type="NCBI Taxonomy" id="1010633"/>
    <lineage>
        <taxon>Eukaryota</taxon>
        <taxon>Viridiplantae</taxon>
        <taxon>Streptophyta</taxon>
        <taxon>Embryophyta</taxon>
        <taxon>Tracheophyta</taxon>
        <taxon>Spermatophyta</taxon>
        <taxon>Magnoliopsida</taxon>
        <taxon>Liliopsida</taxon>
        <taxon>Poales</taxon>
        <taxon>Poaceae</taxon>
        <taxon>PACMAD clade</taxon>
        <taxon>Panicoideae</taxon>
        <taxon>Panicodae</taxon>
        <taxon>Paniceae</taxon>
        <taxon>Anthephorinae</taxon>
        <taxon>Digitaria</taxon>
    </lineage>
</organism>
<feature type="compositionally biased region" description="Low complexity" evidence="2">
    <location>
        <begin position="94"/>
        <end position="104"/>
    </location>
</feature>
<sequence length="481" mass="51642">MDSVKGEPKKVAAAAVVHGARRRRPLVPSELKNNAAAPAGRRRQVPSRFKPVAATPELGAAAARRCISPSPGRASTVDGSAMCNRARSADRARPATSSAAPSSRLKPSTLAVPRSRSPARDRDAVTEARSIGTPPRARNAKVSNGLWVSSRSSSPLVRPEPVQLPAAAEPVKKIDRLVHGLPSEPTKLRPGAASGRKSPLRRSTTNNIGDQCENARPSDSPANRVSEHHRWPGMITSTRAAPAEKTSRSVSSSDASAGRSPRRMHSMLHPSEGTGSRSLKQPSSEMAKVVRRRRKDQEDSSSDTSFEFDTSESSKPTCYPSKAISSPVRVVHRSSSRRQGSSAAASTPRSCQSPSRMSPSGPCRSKCAPSTAQSSAEQPVFNYIVDAGKGKKIAGQIENIHQLRLLNNRYLQWHFVNAHSEDTLSHKNGDEIGYLEQWSVLEEENTDTVVEAIEALQASTLCLPVTSGAQACCEQNSFLIP</sequence>
<evidence type="ECO:0000256" key="2">
    <source>
        <dbReference type="SAM" id="MobiDB-lite"/>
    </source>
</evidence>
<dbReference type="OrthoDB" id="1924320at2759"/>
<evidence type="ECO:0000313" key="4">
    <source>
        <dbReference type="Proteomes" id="UP000636709"/>
    </source>
</evidence>
<dbReference type="Pfam" id="PF04484">
    <property type="entry name" value="QWRF"/>
    <property type="match status" value="2"/>
</dbReference>
<evidence type="ECO:0000256" key="1">
    <source>
        <dbReference type="ARBA" id="ARBA00010016"/>
    </source>
</evidence>
<feature type="compositionally biased region" description="Low complexity" evidence="2">
    <location>
        <begin position="146"/>
        <end position="159"/>
    </location>
</feature>
<proteinExistence type="inferred from homology"/>
<feature type="region of interest" description="Disordered" evidence="2">
    <location>
        <begin position="1"/>
        <end position="371"/>
    </location>
</feature>
<feature type="compositionally biased region" description="Basic and acidic residues" evidence="2">
    <location>
        <begin position="1"/>
        <end position="10"/>
    </location>
</feature>
<dbReference type="GO" id="GO:0008017">
    <property type="term" value="F:microtubule binding"/>
    <property type="evidence" value="ECO:0007669"/>
    <property type="project" value="TreeGrafter"/>
</dbReference>
<feature type="compositionally biased region" description="Low complexity" evidence="2">
    <location>
        <begin position="248"/>
        <end position="259"/>
    </location>
</feature>
<comment type="similarity">
    <text evidence="1">Belongs to the QWRF family.</text>
</comment>
<feature type="compositionally biased region" description="Low complexity" evidence="2">
    <location>
        <begin position="337"/>
        <end position="346"/>
    </location>
</feature>
<name>A0A835FTN3_9POAL</name>
<dbReference type="GO" id="GO:0005880">
    <property type="term" value="C:nuclear microtubule"/>
    <property type="evidence" value="ECO:0007669"/>
    <property type="project" value="TreeGrafter"/>
</dbReference>
<evidence type="ECO:0000313" key="3">
    <source>
        <dbReference type="EMBL" id="KAF8772943.1"/>
    </source>
</evidence>
<gene>
    <name evidence="3" type="ORF">HU200_005345</name>
</gene>
<comment type="caution">
    <text evidence="3">The sequence shown here is derived from an EMBL/GenBank/DDBJ whole genome shotgun (WGS) entry which is preliminary data.</text>
</comment>
<protein>
    <submittedName>
        <fullName evidence="3">Uncharacterized protein</fullName>
    </submittedName>
</protein>
<dbReference type="PANTHER" id="PTHR31807">
    <property type="entry name" value="AUGMIN FAMILY MEMBER"/>
    <property type="match status" value="1"/>
</dbReference>
<reference evidence="3" key="1">
    <citation type="submission" date="2020-07" db="EMBL/GenBank/DDBJ databases">
        <title>Genome sequence and genetic diversity analysis of an under-domesticated orphan crop, white fonio (Digitaria exilis).</title>
        <authorList>
            <person name="Bennetzen J.L."/>
            <person name="Chen S."/>
            <person name="Ma X."/>
            <person name="Wang X."/>
            <person name="Yssel A.E.J."/>
            <person name="Chaluvadi S.R."/>
            <person name="Johnson M."/>
            <person name="Gangashetty P."/>
            <person name="Hamidou F."/>
            <person name="Sanogo M.D."/>
            <person name="Zwaenepoel A."/>
            <person name="Wallace J."/>
            <person name="Van De Peer Y."/>
            <person name="Van Deynze A."/>
        </authorList>
    </citation>
    <scope>NUCLEOTIDE SEQUENCE</scope>
    <source>
        <tissue evidence="3">Leaves</tissue>
    </source>
</reference>
<dbReference type="EMBL" id="JACEFO010000353">
    <property type="protein sequence ID" value="KAF8772943.1"/>
    <property type="molecule type" value="Genomic_DNA"/>
</dbReference>
<dbReference type="GO" id="GO:0051225">
    <property type="term" value="P:spindle assembly"/>
    <property type="evidence" value="ECO:0007669"/>
    <property type="project" value="TreeGrafter"/>
</dbReference>
<accession>A0A835FTN3</accession>
<feature type="compositionally biased region" description="Polar residues" evidence="2">
    <location>
        <begin position="273"/>
        <end position="284"/>
    </location>
</feature>
<keyword evidence="4" id="KW-1185">Reference proteome</keyword>
<dbReference type="GO" id="GO:0005737">
    <property type="term" value="C:cytoplasm"/>
    <property type="evidence" value="ECO:0007669"/>
    <property type="project" value="TreeGrafter"/>
</dbReference>
<feature type="compositionally biased region" description="Low complexity" evidence="2">
    <location>
        <begin position="302"/>
        <end position="314"/>
    </location>
</feature>
<dbReference type="Proteomes" id="UP000636709">
    <property type="component" value="Unassembled WGS sequence"/>
</dbReference>
<dbReference type="AlphaFoldDB" id="A0A835FTN3"/>